<evidence type="ECO:0000313" key="3">
    <source>
        <dbReference type="Proteomes" id="UP000681340"/>
    </source>
</evidence>
<feature type="compositionally biased region" description="Basic and acidic residues" evidence="1">
    <location>
        <begin position="98"/>
        <end position="107"/>
    </location>
</feature>
<dbReference type="Proteomes" id="UP000681340">
    <property type="component" value="Unassembled WGS sequence"/>
</dbReference>
<evidence type="ECO:0000256" key="1">
    <source>
        <dbReference type="SAM" id="MobiDB-lite"/>
    </source>
</evidence>
<proteinExistence type="predicted"/>
<comment type="caution">
    <text evidence="2">The sequence shown here is derived from an EMBL/GenBank/DDBJ whole genome shotgun (WGS) entry which is preliminary data.</text>
</comment>
<feature type="region of interest" description="Disordered" evidence="1">
    <location>
        <begin position="63"/>
        <end position="113"/>
    </location>
</feature>
<gene>
    <name evidence="2" type="ORF">Aau02nite_49930</name>
</gene>
<reference evidence="2" key="1">
    <citation type="submission" date="2021-03" db="EMBL/GenBank/DDBJ databases">
        <title>Whole genome shotgun sequence of Actinoplanes auranticolor NBRC 12245.</title>
        <authorList>
            <person name="Komaki H."/>
            <person name="Tamura T."/>
        </authorList>
    </citation>
    <scope>NUCLEOTIDE SEQUENCE</scope>
    <source>
        <strain evidence="2">NBRC 12245</strain>
    </source>
</reference>
<keyword evidence="3" id="KW-1185">Reference proteome</keyword>
<dbReference type="AlphaFoldDB" id="A0A919VN03"/>
<name>A0A919VN03_9ACTN</name>
<protein>
    <submittedName>
        <fullName evidence="2">Uncharacterized protein</fullName>
    </submittedName>
</protein>
<organism evidence="2 3">
    <name type="scientific">Actinoplanes auranticolor</name>
    <dbReference type="NCBI Taxonomy" id="47988"/>
    <lineage>
        <taxon>Bacteria</taxon>
        <taxon>Bacillati</taxon>
        <taxon>Actinomycetota</taxon>
        <taxon>Actinomycetes</taxon>
        <taxon>Micromonosporales</taxon>
        <taxon>Micromonosporaceae</taxon>
        <taxon>Actinoplanes</taxon>
    </lineage>
</organism>
<evidence type="ECO:0000313" key="2">
    <source>
        <dbReference type="EMBL" id="GIM72219.1"/>
    </source>
</evidence>
<sequence length="126" mass="12919">MTRVATLCANLDLDPRVREALDDGGLTDAQWDALVAAVRAGRPGDAIVALLDAVEEAAATAGLDGISTGPRGFEPLPGGTAGSRAVRGWRCPHPRPCGRGEPDRDGRAPACALTGDPLAPVRVVSE</sequence>
<accession>A0A919VN03</accession>
<dbReference type="EMBL" id="BOQL01000040">
    <property type="protein sequence ID" value="GIM72219.1"/>
    <property type="molecule type" value="Genomic_DNA"/>
</dbReference>